<keyword evidence="3" id="KW-1185">Reference proteome</keyword>
<protein>
    <recommendedName>
        <fullName evidence="4">DUF4190 domain-containing protein</fullName>
    </recommendedName>
</protein>
<dbReference type="Proteomes" id="UP001549104">
    <property type="component" value="Unassembled WGS sequence"/>
</dbReference>
<evidence type="ECO:0000313" key="2">
    <source>
        <dbReference type="EMBL" id="MET3657572.1"/>
    </source>
</evidence>
<proteinExistence type="predicted"/>
<dbReference type="EMBL" id="JBEPME010000003">
    <property type="protein sequence ID" value="MET3657572.1"/>
    <property type="molecule type" value="Genomic_DNA"/>
</dbReference>
<evidence type="ECO:0000313" key="3">
    <source>
        <dbReference type="Proteomes" id="UP001549104"/>
    </source>
</evidence>
<feature type="transmembrane region" description="Helical" evidence="1">
    <location>
        <begin position="21"/>
        <end position="48"/>
    </location>
</feature>
<comment type="caution">
    <text evidence="2">The sequence shown here is derived from an EMBL/GenBank/DDBJ whole genome shotgun (WGS) entry which is preliminary data.</text>
</comment>
<organism evidence="2 3">
    <name type="scientific">Sporosarcina psychrophila</name>
    <name type="common">Bacillus psychrophilus</name>
    <dbReference type="NCBI Taxonomy" id="1476"/>
    <lineage>
        <taxon>Bacteria</taxon>
        <taxon>Bacillati</taxon>
        <taxon>Bacillota</taxon>
        <taxon>Bacilli</taxon>
        <taxon>Bacillales</taxon>
        <taxon>Caryophanaceae</taxon>
        <taxon>Sporosarcina</taxon>
    </lineage>
</organism>
<accession>A0ABV2K9N1</accession>
<reference evidence="2 3" key="1">
    <citation type="submission" date="2024-06" db="EMBL/GenBank/DDBJ databases">
        <title>Sorghum-associated microbial communities from plants grown in Nebraska, USA.</title>
        <authorList>
            <person name="Schachtman D."/>
        </authorList>
    </citation>
    <scope>NUCLEOTIDE SEQUENCE [LARGE SCALE GENOMIC DNA]</scope>
    <source>
        <strain evidence="2 3">1288</strain>
    </source>
</reference>
<evidence type="ECO:0008006" key="4">
    <source>
        <dbReference type="Google" id="ProtNLM"/>
    </source>
</evidence>
<keyword evidence="1" id="KW-1133">Transmembrane helix</keyword>
<evidence type="ECO:0000256" key="1">
    <source>
        <dbReference type="SAM" id="Phobius"/>
    </source>
</evidence>
<keyword evidence="1" id="KW-0472">Membrane</keyword>
<keyword evidence="1" id="KW-0812">Transmembrane</keyword>
<gene>
    <name evidence="2" type="ORF">ABIC55_002659</name>
</gene>
<name>A0ABV2K9N1_SPOPS</name>
<sequence length="50" mass="5126">MGIVSFIVGIKAIKSKESSSLKYIGMGIISLIIIGYVLLIVIVGVGGFGA</sequence>